<sequence length="116" mass="12981">MPFRWRKFEYTCNSQAEACSVNAKRDHRILPGPWNRSVALHHKIPGLSLSAILCFPPSRVGALGSFRLFSTTTPKPSFMESCQSDPLTQYSNCVHSRGGNPIVVGVPQTSTFTRWK</sequence>
<evidence type="ECO:0000313" key="1">
    <source>
        <dbReference type="EMBL" id="KIN93459.1"/>
    </source>
</evidence>
<dbReference type="Proteomes" id="UP000054217">
    <property type="component" value="Unassembled WGS sequence"/>
</dbReference>
<dbReference type="HOGENOM" id="CLU_2097810_0_0_1"/>
<dbReference type="InParanoid" id="A0A0C3MX29"/>
<gene>
    <name evidence="1" type="ORF">M404DRAFT_510125</name>
</gene>
<keyword evidence="2" id="KW-1185">Reference proteome</keyword>
<organism evidence="1 2">
    <name type="scientific">Pisolithus tinctorius Marx 270</name>
    <dbReference type="NCBI Taxonomy" id="870435"/>
    <lineage>
        <taxon>Eukaryota</taxon>
        <taxon>Fungi</taxon>
        <taxon>Dikarya</taxon>
        <taxon>Basidiomycota</taxon>
        <taxon>Agaricomycotina</taxon>
        <taxon>Agaricomycetes</taxon>
        <taxon>Agaricomycetidae</taxon>
        <taxon>Boletales</taxon>
        <taxon>Sclerodermatineae</taxon>
        <taxon>Pisolithaceae</taxon>
        <taxon>Pisolithus</taxon>
    </lineage>
</organism>
<reference evidence="1 2" key="1">
    <citation type="submission" date="2014-04" db="EMBL/GenBank/DDBJ databases">
        <authorList>
            <consortium name="DOE Joint Genome Institute"/>
            <person name="Kuo A."/>
            <person name="Kohler A."/>
            <person name="Costa M.D."/>
            <person name="Nagy L.G."/>
            <person name="Floudas D."/>
            <person name="Copeland A."/>
            <person name="Barry K.W."/>
            <person name="Cichocki N."/>
            <person name="Veneault-Fourrey C."/>
            <person name="LaButti K."/>
            <person name="Lindquist E.A."/>
            <person name="Lipzen A."/>
            <person name="Lundell T."/>
            <person name="Morin E."/>
            <person name="Murat C."/>
            <person name="Sun H."/>
            <person name="Tunlid A."/>
            <person name="Henrissat B."/>
            <person name="Grigoriev I.V."/>
            <person name="Hibbett D.S."/>
            <person name="Martin F."/>
            <person name="Nordberg H.P."/>
            <person name="Cantor M.N."/>
            <person name="Hua S.X."/>
        </authorList>
    </citation>
    <scope>NUCLEOTIDE SEQUENCE [LARGE SCALE GENOMIC DNA]</scope>
    <source>
        <strain evidence="1 2">Marx 270</strain>
    </source>
</reference>
<reference evidence="2" key="2">
    <citation type="submission" date="2015-01" db="EMBL/GenBank/DDBJ databases">
        <title>Evolutionary Origins and Diversification of the Mycorrhizal Mutualists.</title>
        <authorList>
            <consortium name="DOE Joint Genome Institute"/>
            <consortium name="Mycorrhizal Genomics Consortium"/>
            <person name="Kohler A."/>
            <person name="Kuo A."/>
            <person name="Nagy L.G."/>
            <person name="Floudas D."/>
            <person name="Copeland A."/>
            <person name="Barry K.W."/>
            <person name="Cichocki N."/>
            <person name="Veneault-Fourrey C."/>
            <person name="LaButti K."/>
            <person name="Lindquist E.A."/>
            <person name="Lipzen A."/>
            <person name="Lundell T."/>
            <person name="Morin E."/>
            <person name="Murat C."/>
            <person name="Riley R."/>
            <person name="Ohm R."/>
            <person name="Sun H."/>
            <person name="Tunlid A."/>
            <person name="Henrissat B."/>
            <person name="Grigoriev I.V."/>
            <person name="Hibbett D.S."/>
            <person name="Martin F."/>
        </authorList>
    </citation>
    <scope>NUCLEOTIDE SEQUENCE [LARGE SCALE GENOMIC DNA]</scope>
    <source>
        <strain evidence="2">Marx 270</strain>
    </source>
</reference>
<evidence type="ECO:0000313" key="2">
    <source>
        <dbReference type="Proteomes" id="UP000054217"/>
    </source>
</evidence>
<accession>A0A0C3MX29</accession>
<protein>
    <submittedName>
        <fullName evidence="1">Uncharacterized protein</fullName>
    </submittedName>
</protein>
<name>A0A0C3MX29_PISTI</name>
<dbReference type="EMBL" id="KN832167">
    <property type="protein sequence ID" value="KIN93459.1"/>
    <property type="molecule type" value="Genomic_DNA"/>
</dbReference>
<proteinExistence type="predicted"/>
<dbReference type="AlphaFoldDB" id="A0A0C3MX29"/>